<reference evidence="3" key="2">
    <citation type="submission" date="2025-08" db="UniProtKB">
        <authorList>
            <consortium name="RefSeq"/>
        </authorList>
    </citation>
    <scope>IDENTIFICATION</scope>
</reference>
<accession>A0ABM0N3Z7</accession>
<dbReference type="InterPro" id="IPR052929">
    <property type="entry name" value="RNase_H-like_EbsB-rel"/>
</dbReference>
<name>A0ABM0N3Z7_PRUMU</name>
<protein>
    <submittedName>
        <fullName evidence="3">Uncharacterized protein LOC103319442</fullName>
    </submittedName>
</protein>
<organism evidence="2 3">
    <name type="scientific">Prunus mume</name>
    <name type="common">Japanese apricot</name>
    <name type="synonym">Armeniaca mume</name>
    <dbReference type="NCBI Taxonomy" id="102107"/>
    <lineage>
        <taxon>Eukaryota</taxon>
        <taxon>Viridiplantae</taxon>
        <taxon>Streptophyta</taxon>
        <taxon>Embryophyta</taxon>
        <taxon>Tracheophyta</taxon>
        <taxon>Spermatophyta</taxon>
        <taxon>Magnoliopsida</taxon>
        <taxon>eudicotyledons</taxon>
        <taxon>Gunneridae</taxon>
        <taxon>Pentapetalae</taxon>
        <taxon>rosids</taxon>
        <taxon>fabids</taxon>
        <taxon>Rosales</taxon>
        <taxon>Rosaceae</taxon>
        <taxon>Amygdaloideae</taxon>
        <taxon>Amygdaleae</taxon>
        <taxon>Prunus</taxon>
    </lineage>
</organism>
<proteinExistence type="predicted"/>
<dbReference type="Proteomes" id="UP000694861">
    <property type="component" value="Linkage group LG2"/>
</dbReference>
<dbReference type="CDD" id="cd06222">
    <property type="entry name" value="RNase_H_like"/>
    <property type="match status" value="1"/>
</dbReference>
<dbReference type="InterPro" id="IPR002156">
    <property type="entry name" value="RNaseH_domain"/>
</dbReference>
<evidence type="ECO:0000259" key="1">
    <source>
        <dbReference type="Pfam" id="PF13456"/>
    </source>
</evidence>
<gene>
    <name evidence="3" type="primary">LOC103319442</name>
</gene>
<feature type="domain" description="RNase H type-1" evidence="1">
    <location>
        <begin position="49"/>
        <end position="171"/>
    </location>
</feature>
<reference evidence="2" key="1">
    <citation type="journal article" date="2012" name="Nat. Commun.">
        <title>The genome of Prunus mume.</title>
        <authorList>
            <person name="Zhang Q."/>
            <person name="Chen W."/>
            <person name="Sun L."/>
            <person name="Zhao F."/>
            <person name="Huang B."/>
            <person name="Yang W."/>
            <person name="Tao Y."/>
            <person name="Wang J."/>
            <person name="Yuan Z."/>
            <person name="Fan G."/>
            <person name="Xing Z."/>
            <person name="Han C."/>
            <person name="Pan H."/>
            <person name="Zhong X."/>
            <person name="Shi W."/>
            <person name="Liang X."/>
            <person name="Du D."/>
            <person name="Sun F."/>
            <person name="Xu Z."/>
            <person name="Hao R."/>
            <person name="Lv T."/>
            <person name="Lv Y."/>
            <person name="Zheng Z."/>
            <person name="Sun M."/>
            <person name="Luo L."/>
            <person name="Cai M."/>
            <person name="Gao Y."/>
            <person name="Wang J."/>
            <person name="Yin Y."/>
            <person name="Xu X."/>
            <person name="Cheng T."/>
            <person name="Wang J."/>
        </authorList>
    </citation>
    <scope>NUCLEOTIDE SEQUENCE [LARGE SCALE GENOMIC DNA]</scope>
</reference>
<keyword evidence="2" id="KW-1185">Reference proteome</keyword>
<sequence>MAVICESHAACRSYLNAQASKNATCRPLVLVAQTPQCWSPPANGVVKFNVDASWKPELHKAGIGVVLRDSSGAFAAGLADSVEAECTIEAETLAILEGCNFAIQKGHTRVVIESDSKEAISCLNRSIPRGRWQLYPILHSIRNSCSTFQDCNWSWVPRTANLAAYHLAKLAMSRMSLSIWVNRPPSSLIGILDKDGLPCPPIHSA</sequence>
<dbReference type="Pfam" id="PF13456">
    <property type="entry name" value="RVT_3"/>
    <property type="match status" value="1"/>
</dbReference>
<evidence type="ECO:0000313" key="2">
    <source>
        <dbReference type="Proteomes" id="UP000694861"/>
    </source>
</evidence>
<dbReference type="InterPro" id="IPR036397">
    <property type="entry name" value="RNaseH_sf"/>
</dbReference>
<dbReference type="InterPro" id="IPR012337">
    <property type="entry name" value="RNaseH-like_sf"/>
</dbReference>
<dbReference type="RefSeq" id="XP_008219206.1">
    <property type="nucleotide sequence ID" value="XM_008220984.2"/>
</dbReference>
<dbReference type="PANTHER" id="PTHR47074">
    <property type="entry name" value="BNAC02G40300D PROTEIN"/>
    <property type="match status" value="1"/>
</dbReference>
<dbReference type="PANTHER" id="PTHR47074:SF73">
    <property type="entry name" value="OS04G0448401 PROTEIN"/>
    <property type="match status" value="1"/>
</dbReference>
<dbReference type="InterPro" id="IPR044730">
    <property type="entry name" value="RNase_H-like_dom_plant"/>
</dbReference>
<dbReference type="SUPFAM" id="SSF53098">
    <property type="entry name" value="Ribonuclease H-like"/>
    <property type="match status" value="1"/>
</dbReference>
<dbReference type="GeneID" id="103319442"/>
<dbReference type="Gene3D" id="3.30.420.10">
    <property type="entry name" value="Ribonuclease H-like superfamily/Ribonuclease H"/>
    <property type="match status" value="1"/>
</dbReference>
<evidence type="ECO:0000313" key="3">
    <source>
        <dbReference type="RefSeq" id="XP_008219206.1"/>
    </source>
</evidence>